<dbReference type="InterPro" id="IPR006603">
    <property type="entry name" value="PQ-loop_rpt"/>
</dbReference>
<feature type="transmembrane region" description="Helical" evidence="9">
    <location>
        <begin position="346"/>
        <end position="369"/>
    </location>
</feature>
<feature type="transmembrane region" description="Helical" evidence="9">
    <location>
        <begin position="322"/>
        <end position="340"/>
    </location>
</feature>
<dbReference type="Gene3D" id="1.20.1280.290">
    <property type="match status" value="2"/>
</dbReference>
<evidence type="ECO:0000313" key="11">
    <source>
        <dbReference type="Proteomes" id="UP000186817"/>
    </source>
</evidence>
<accession>A0A1Q9F6Z3</accession>
<feature type="transmembrane region" description="Helical" evidence="9">
    <location>
        <begin position="235"/>
        <end position="257"/>
    </location>
</feature>
<dbReference type="AlphaFoldDB" id="A0A1Q9F6Z3"/>
<feature type="transmembrane region" description="Helical" evidence="9">
    <location>
        <begin position="290"/>
        <end position="310"/>
    </location>
</feature>
<keyword evidence="11" id="KW-1185">Reference proteome</keyword>
<dbReference type="Proteomes" id="UP000186817">
    <property type="component" value="Unassembled WGS sequence"/>
</dbReference>
<feature type="region of interest" description="Disordered" evidence="8">
    <location>
        <begin position="450"/>
        <end position="483"/>
    </location>
</feature>
<dbReference type="PANTHER" id="PTHR12226">
    <property type="entry name" value="MANNOSE-P-DOLICHOL UTILIZATION DEFECT 1 LEC35 -RELATED"/>
    <property type="match status" value="1"/>
</dbReference>
<gene>
    <name evidence="10" type="ORF">AK812_SmicGene412</name>
</gene>
<evidence type="ECO:0000256" key="6">
    <source>
        <dbReference type="ARBA" id="ARBA00023136"/>
    </source>
</evidence>
<evidence type="ECO:0000256" key="8">
    <source>
        <dbReference type="SAM" id="MobiDB-lite"/>
    </source>
</evidence>
<dbReference type="SMART" id="SM00679">
    <property type="entry name" value="CTNS"/>
    <property type="match status" value="2"/>
</dbReference>
<evidence type="ECO:0000256" key="9">
    <source>
        <dbReference type="SAM" id="Phobius"/>
    </source>
</evidence>
<evidence type="ECO:0000256" key="7">
    <source>
        <dbReference type="ARBA" id="ARBA00038475"/>
    </source>
</evidence>
<dbReference type="Pfam" id="PF04193">
    <property type="entry name" value="PQ-loop"/>
    <property type="match status" value="2"/>
</dbReference>
<comment type="caution">
    <text evidence="10">The sequence shown here is derived from an EMBL/GenBank/DDBJ whole genome shotgun (WGS) entry which is preliminary data.</text>
</comment>
<dbReference type="GO" id="GO:0016020">
    <property type="term" value="C:membrane"/>
    <property type="evidence" value="ECO:0007669"/>
    <property type="project" value="UniProtKB-SubCell"/>
</dbReference>
<dbReference type="OrthoDB" id="271506at2759"/>
<evidence type="ECO:0000256" key="5">
    <source>
        <dbReference type="ARBA" id="ARBA00022989"/>
    </source>
</evidence>
<evidence type="ECO:0000256" key="3">
    <source>
        <dbReference type="ARBA" id="ARBA00022692"/>
    </source>
</evidence>
<dbReference type="PANTHER" id="PTHR12226:SF2">
    <property type="entry name" value="MANNOSE-P-DOLICHOL UTILIZATION DEFECT 1 PROTEIN"/>
    <property type="match status" value="1"/>
</dbReference>
<keyword evidence="3 9" id="KW-0812">Transmembrane</keyword>
<dbReference type="InterPro" id="IPR016817">
    <property type="entry name" value="MannP-dilichol_defect-1"/>
</dbReference>
<dbReference type="EMBL" id="LSRX01000004">
    <property type="protein sequence ID" value="OLQ15369.1"/>
    <property type="molecule type" value="Genomic_DNA"/>
</dbReference>
<name>A0A1Q9F6Z3_SYMMI</name>
<keyword evidence="6 9" id="KW-0472">Membrane</keyword>
<sequence length="483" mass="53195">MFGPSQRKEALDWINYGFFRLCWRPYSTNRADDGRVPDISCTRKFFQAWGHLVAVQMGSDTVDLAAGPHFLPTRGPKPPSSMHSARDPEITKTRRPTAKSAREQREPFEDCWAGEDAMILFLLFWFVAMGRGRPRLGGRWWLLLTVALLHREFGGSSVFTAPECVRIDDFSLEILLSKALSIAVIAGSCIGKMPQVLAVWQAKSAQGLSKVSIWTEAVSMGVQLSYNIVRHTPLTTYAEVAILFPQMLILTVVVAWADAKLGPRVWIACTCLCTGVVLMSTGLVPATVTAAAYAAVALLGIVAVLPQVVINYKNKSTGQLSFLVTGMTFGGMGARLYTTFVEVDDIALRATMLLNFSLVSTLMMQFAIYRDTRPLPPKPTEIEIDLEPESPAERMTPKPFKRQNSMVQAFASFGSSRCLSEMVDAEMMENNVAVIRSRSSASLSQFARSLSWSEPPPASSSVPDLDAFDHRQATAPSAPLRRN</sequence>
<evidence type="ECO:0000256" key="1">
    <source>
        <dbReference type="ARBA" id="ARBA00004141"/>
    </source>
</evidence>
<keyword evidence="5 9" id="KW-1133">Transmembrane helix</keyword>
<feature type="transmembrane region" description="Helical" evidence="9">
    <location>
        <begin position="264"/>
        <end position="284"/>
    </location>
</feature>
<reference evidence="10 11" key="1">
    <citation type="submission" date="2016-02" db="EMBL/GenBank/DDBJ databases">
        <title>Genome analysis of coral dinoflagellate symbionts highlights evolutionary adaptations to a symbiotic lifestyle.</title>
        <authorList>
            <person name="Aranda M."/>
            <person name="Li Y."/>
            <person name="Liew Y.J."/>
            <person name="Baumgarten S."/>
            <person name="Simakov O."/>
            <person name="Wilson M."/>
            <person name="Piel J."/>
            <person name="Ashoor H."/>
            <person name="Bougouffa S."/>
            <person name="Bajic V.B."/>
            <person name="Ryu T."/>
            <person name="Ravasi T."/>
            <person name="Bayer T."/>
            <person name="Micklem G."/>
            <person name="Kim H."/>
            <person name="Bhak J."/>
            <person name="Lajeunesse T.C."/>
            <person name="Voolstra C.R."/>
        </authorList>
    </citation>
    <scope>NUCLEOTIDE SEQUENCE [LARGE SCALE GENOMIC DNA]</scope>
    <source>
        <strain evidence="10 11">CCMP2467</strain>
    </source>
</reference>
<keyword evidence="2" id="KW-0813">Transport</keyword>
<evidence type="ECO:0000256" key="2">
    <source>
        <dbReference type="ARBA" id="ARBA00022448"/>
    </source>
</evidence>
<feature type="region of interest" description="Disordered" evidence="8">
    <location>
        <begin position="72"/>
        <end position="103"/>
    </location>
</feature>
<comment type="subcellular location">
    <subcellularLocation>
        <location evidence="1">Membrane</location>
        <topology evidence="1">Multi-pass membrane protein</topology>
    </subcellularLocation>
</comment>
<comment type="similarity">
    <text evidence="7">Belongs to the MPDU1 (TC 2.A.43.3) family.</text>
</comment>
<evidence type="ECO:0000313" key="10">
    <source>
        <dbReference type="EMBL" id="OLQ15369.1"/>
    </source>
</evidence>
<protein>
    <submittedName>
        <fullName evidence="10">Mannose-P-dolichol utilization defect 1 protein-like 1</fullName>
    </submittedName>
</protein>
<keyword evidence="4" id="KW-0677">Repeat</keyword>
<evidence type="ECO:0000256" key="4">
    <source>
        <dbReference type="ARBA" id="ARBA00022737"/>
    </source>
</evidence>
<organism evidence="10 11">
    <name type="scientific">Symbiodinium microadriaticum</name>
    <name type="common">Dinoflagellate</name>
    <name type="synonym">Zooxanthella microadriatica</name>
    <dbReference type="NCBI Taxonomy" id="2951"/>
    <lineage>
        <taxon>Eukaryota</taxon>
        <taxon>Sar</taxon>
        <taxon>Alveolata</taxon>
        <taxon>Dinophyceae</taxon>
        <taxon>Suessiales</taxon>
        <taxon>Symbiodiniaceae</taxon>
        <taxon>Symbiodinium</taxon>
    </lineage>
</organism>
<proteinExistence type="inferred from homology"/>